<comment type="function">
    <text evidence="12 13">Component of the acetyl coenzyme A carboxylase (ACC) complex. Biotin carboxylase (BC) catalyzes the carboxylation of biotin on its carrier protein (BCCP) and then the CO(2) group is transferred by the transcarboxylase to acetyl-CoA to form malonyl-CoA.</text>
</comment>
<keyword evidence="7 13" id="KW-0276">Fatty acid metabolism</keyword>
<gene>
    <name evidence="13" type="primary">accD</name>
    <name evidence="16" type="ORF">Rsw2DRAFT_0882</name>
</gene>
<dbReference type="Gene3D" id="3.90.226.10">
    <property type="entry name" value="2-enoyl-CoA Hydratase, Chain A, domain 1"/>
    <property type="match status" value="1"/>
</dbReference>
<evidence type="ECO:0000256" key="3">
    <source>
        <dbReference type="ARBA" id="ARBA00022679"/>
    </source>
</evidence>
<reference evidence="16 17" key="1">
    <citation type="submission" date="2009-08" db="EMBL/GenBank/DDBJ databases">
        <title>The draft genome of Rhodobacter sp. SW2.</title>
        <authorList>
            <consortium name="US DOE Joint Genome Institute (JGI-PGF)"/>
            <person name="Lucas S."/>
            <person name="Copeland A."/>
            <person name="Lapidus A."/>
            <person name="Glavina del Rio T."/>
            <person name="Tice H."/>
            <person name="Bruce D."/>
            <person name="Goodwin L."/>
            <person name="Pitluck S."/>
            <person name="Larimer F."/>
            <person name="Land M.L."/>
            <person name="Hauser L."/>
            <person name="Emerson D."/>
        </authorList>
    </citation>
    <scope>NUCLEOTIDE SEQUENCE [LARGE SCALE GENOMIC DNA]</scope>
    <source>
        <strain evidence="16 17">SW2</strain>
    </source>
</reference>
<evidence type="ECO:0000256" key="4">
    <source>
        <dbReference type="ARBA" id="ARBA00022723"/>
    </source>
</evidence>
<evidence type="ECO:0000313" key="17">
    <source>
        <dbReference type="Proteomes" id="UP000010121"/>
    </source>
</evidence>
<dbReference type="InterPro" id="IPR000438">
    <property type="entry name" value="Acetyl_CoA_COase_Trfase_b_su"/>
</dbReference>
<comment type="cofactor">
    <cofactor evidence="13">
        <name>Zn(2+)</name>
        <dbReference type="ChEBI" id="CHEBI:29105"/>
    </cofactor>
    <text evidence="13">Binds 1 zinc ion per subunit.</text>
</comment>
<dbReference type="PRINTS" id="PR01070">
    <property type="entry name" value="ACCCTRFRASEB"/>
</dbReference>
<dbReference type="PANTHER" id="PTHR42995">
    <property type="entry name" value="ACETYL-COENZYME A CARBOXYLASE CARBOXYL TRANSFERASE SUBUNIT BETA, CHLOROPLASTIC"/>
    <property type="match status" value="1"/>
</dbReference>
<evidence type="ECO:0000256" key="7">
    <source>
        <dbReference type="ARBA" id="ARBA00022832"/>
    </source>
</evidence>
<dbReference type="GO" id="GO:0016743">
    <property type="term" value="F:carboxyl- or carbamoyltransferase activity"/>
    <property type="evidence" value="ECO:0007669"/>
    <property type="project" value="UniProtKB-UniRule"/>
</dbReference>
<evidence type="ECO:0000256" key="13">
    <source>
        <dbReference type="HAMAP-Rule" id="MF_01395"/>
    </source>
</evidence>
<evidence type="ECO:0000259" key="15">
    <source>
        <dbReference type="PROSITE" id="PS50980"/>
    </source>
</evidence>
<dbReference type="Proteomes" id="UP000010121">
    <property type="component" value="Unassembled WGS sequence"/>
</dbReference>
<comment type="subcellular location">
    <subcellularLocation>
        <location evidence="1 13">Cytoplasm</location>
    </subcellularLocation>
</comment>
<evidence type="ECO:0000256" key="9">
    <source>
        <dbReference type="ARBA" id="ARBA00022840"/>
    </source>
</evidence>
<evidence type="ECO:0000256" key="2">
    <source>
        <dbReference type="ARBA" id="ARBA00022516"/>
    </source>
</evidence>
<dbReference type="GO" id="GO:0003989">
    <property type="term" value="F:acetyl-CoA carboxylase activity"/>
    <property type="evidence" value="ECO:0007669"/>
    <property type="project" value="InterPro"/>
</dbReference>
<keyword evidence="6 13" id="KW-0863">Zinc-finger</keyword>
<keyword evidence="4 13" id="KW-0479">Metal-binding</keyword>
<protein>
    <recommendedName>
        <fullName evidence="13">Acetyl-coenzyme A carboxylase carboxyl transferase subunit beta</fullName>
        <shortName evidence="13">ACCase subunit beta</shortName>
        <shortName evidence="13">Acetyl-CoA carboxylase carboxyltransferase subunit beta</shortName>
        <ecNumber evidence="13">2.1.3.15</ecNumber>
    </recommendedName>
</protein>
<keyword evidence="17" id="KW-1185">Reference proteome</keyword>
<feature type="compositionally biased region" description="Pro residues" evidence="14">
    <location>
        <begin position="341"/>
        <end position="363"/>
    </location>
</feature>
<dbReference type="PROSITE" id="PS50980">
    <property type="entry name" value="COA_CT_NTER"/>
    <property type="match status" value="1"/>
</dbReference>
<evidence type="ECO:0000256" key="5">
    <source>
        <dbReference type="ARBA" id="ARBA00022741"/>
    </source>
</evidence>
<dbReference type="Pfam" id="PF01039">
    <property type="entry name" value="Carboxyl_trans"/>
    <property type="match status" value="1"/>
</dbReference>
<dbReference type="InterPro" id="IPR034733">
    <property type="entry name" value="AcCoA_carboxyl_beta"/>
</dbReference>
<dbReference type="HAMAP" id="MF_01395">
    <property type="entry name" value="AcetylCoA_CT_beta"/>
    <property type="match status" value="1"/>
</dbReference>
<evidence type="ECO:0000256" key="11">
    <source>
        <dbReference type="ARBA" id="ARBA00023160"/>
    </source>
</evidence>
<feature type="binding site" evidence="13">
    <location>
        <position position="29"/>
    </location>
    <ligand>
        <name>Zn(2+)</name>
        <dbReference type="ChEBI" id="CHEBI:29105"/>
    </ligand>
</feature>
<keyword evidence="9 13" id="KW-0067">ATP-binding</keyword>
<dbReference type="EC" id="2.1.3.15" evidence="13"/>
<dbReference type="SUPFAM" id="SSF52096">
    <property type="entry name" value="ClpP/crotonase"/>
    <property type="match status" value="1"/>
</dbReference>
<dbReference type="eggNOG" id="COG0777">
    <property type="taxonomic scope" value="Bacteria"/>
</dbReference>
<dbReference type="PANTHER" id="PTHR42995:SF5">
    <property type="entry name" value="ACETYL-COENZYME A CARBOXYLASE CARBOXYL TRANSFERASE SUBUNIT BETA, CHLOROPLASTIC"/>
    <property type="match status" value="1"/>
</dbReference>
<name>C8RYK4_9RHOB</name>
<dbReference type="InterPro" id="IPR011762">
    <property type="entry name" value="COA_CT_N"/>
</dbReference>
<evidence type="ECO:0000256" key="12">
    <source>
        <dbReference type="ARBA" id="ARBA00025280"/>
    </source>
</evidence>
<dbReference type="RefSeq" id="WP_008028465.1">
    <property type="nucleotide sequence ID" value="NZ_ACYY01000004.1"/>
</dbReference>
<keyword evidence="10 13" id="KW-0443">Lipid metabolism</keyword>
<dbReference type="GO" id="GO:0008270">
    <property type="term" value="F:zinc ion binding"/>
    <property type="evidence" value="ECO:0007669"/>
    <property type="project" value="UniProtKB-UniRule"/>
</dbReference>
<dbReference type="InterPro" id="IPR029045">
    <property type="entry name" value="ClpP/crotonase-like_dom_sf"/>
</dbReference>
<feature type="domain" description="CoA carboxyltransferase N-terminal" evidence="15">
    <location>
        <begin position="25"/>
        <end position="294"/>
    </location>
</feature>
<keyword evidence="5 13" id="KW-0547">Nucleotide-binding</keyword>
<dbReference type="GO" id="GO:0005524">
    <property type="term" value="F:ATP binding"/>
    <property type="evidence" value="ECO:0007669"/>
    <property type="project" value="UniProtKB-KW"/>
</dbReference>
<feature type="zinc finger region" description="C4-type" evidence="13">
    <location>
        <begin position="29"/>
        <end position="51"/>
    </location>
</feature>
<comment type="subunit">
    <text evidence="13">Acetyl-CoA carboxylase is a heterohexamer composed of biotin carboxyl carrier protein (AccB), biotin carboxylase (AccC) and two subunits each of ACCase subunit alpha (AccA) and ACCase subunit beta (AccD).</text>
</comment>
<comment type="similarity">
    <text evidence="13">Belongs to the AccD/PCCB family.</text>
</comment>
<feature type="binding site" evidence="13">
    <location>
        <position position="48"/>
    </location>
    <ligand>
        <name>Zn(2+)</name>
        <dbReference type="ChEBI" id="CHEBI:29105"/>
    </ligand>
</feature>
<dbReference type="GO" id="GO:0009329">
    <property type="term" value="C:acetate CoA-transferase complex"/>
    <property type="evidence" value="ECO:0007669"/>
    <property type="project" value="TreeGrafter"/>
</dbReference>
<evidence type="ECO:0000256" key="6">
    <source>
        <dbReference type="ARBA" id="ARBA00022771"/>
    </source>
</evidence>
<keyword evidence="2 13" id="KW-0444">Lipid biosynthesis</keyword>
<feature type="binding site" evidence="13">
    <location>
        <position position="32"/>
    </location>
    <ligand>
        <name>Zn(2+)</name>
        <dbReference type="ChEBI" id="CHEBI:29105"/>
    </ligand>
</feature>
<sequence>MNWITNYVRPKINSLFSRREVPENLWTKCPECGTMLFHRELSDNLNVCTSCDHHMAITPRERFKALFDNGKFLEVRVPDVAADPLHFRDQKKYPERLKAAQKASGEKDAMLVAEGEIGRTPIVAIGQDFSFMGGSMGMYVGNAIIAAAQRAVALNRPLVLFAAAGGARMQEGILSLMQMPRSTVAVQMLKEAGLPYVVVLTHPTTGGVTASYAMLGDVQIAEPGALICFAGPRVIEQTIREKLPEGFQRAEYLLDHGMLDRVTHRKALKDELVTILRMLCGLPPAVAGDLPAPDASTVAPVVTPAPVVEPEVVPVVVAAAAAAAVAPEPAPVEVPVEPEPVVVPEPVPVPEPQPEPAPQPPVEMPIDLPESMPEDAPTEIPDETATAEK</sequence>
<evidence type="ECO:0000256" key="10">
    <source>
        <dbReference type="ARBA" id="ARBA00023098"/>
    </source>
</evidence>
<comment type="caution">
    <text evidence="16">The sequence shown here is derived from an EMBL/GenBank/DDBJ whole genome shotgun (WGS) entry which is preliminary data.</text>
</comment>
<organism evidence="16 17">
    <name type="scientific">Rhodobacter ferrooxidans</name>
    <dbReference type="NCBI Taxonomy" id="371731"/>
    <lineage>
        <taxon>Bacteria</taxon>
        <taxon>Pseudomonadati</taxon>
        <taxon>Pseudomonadota</taxon>
        <taxon>Alphaproteobacteria</taxon>
        <taxon>Rhodobacterales</taxon>
        <taxon>Rhodobacter group</taxon>
        <taxon>Rhodobacter</taxon>
    </lineage>
</organism>
<keyword evidence="3 13" id="KW-0808">Transferase</keyword>
<dbReference type="Pfam" id="PF17848">
    <property type="entry name" value="Zn_ribbon_ACC"/>
    <property type="match status" value="1"/>
</dbReference>
<dbReference type="GO" id="GO:2001295">
    <property type="term" value="P:malonyl-CoA biosynthetic process"/>
    <property type="evidence" value="ECO:0007669"/>
    <property type="project" value="UniProtKB-UniRule"/>
</dbReference>
<dbReference type="EMBL" id="ACYY01000004">
    <property type="protein sequence ID" value="EEW26192.1"/>
    <property type="molecule type" value="Genomic_DNA"/>
</dbReference>
<evidence type="ECO:0000256" key="1">
    <source>
        <dbReference type="ARBA" id="ARBA00004496"/>
    </source>
</evidence>
<feature type="binding site" evidence="13">
    <location>
        <position position="51"/>
    </location>
    <ligand>
        <name>Zn(2+)</name>
        <dbReference type="ChEBI" id="CHEBI:29105"/>
    </ligand>
</feature>
<evidence type="ECO:0000256" key="14">
    <source>
        <dbReference type="SAM" id="MobiDB-lite"/>
    </source>
</evidence>
<feature type="region of interest" description="Disordered" evidence="14">
    <location>
        <begin position="341"/>
        <end position="389"/>
    </location>
</feature>
<feature type="compositionally biased region" description="Acidic residues" evidence="14">
    <location>
        <begin position="372"/>
        <end position="382"/>
    </location>
</feature>
<comment type="catalytic activity">
    <reaction evidence="13">
        <text>N(6)-carboxybiotinyl-L-lysyl-[protein] + acetyl-CoA = N(6)-biotinyl-L-lysyl-[protein] + malonyl-CoA</text>
        <dbReference type="Rhea" id="RHEA:54728"/>
        <dbReference type="Rhea" id="RHEA-COMP:10505"/>
        <dbReference type="Rhea" id="RHEA-COMP:10506"/>
        <dbReference type="ChEBI" id="CHEBI:57288"/>
        <dbReference type="ChEBI" id="CHEBI:57384"/>
        <dbReference type="ChEBI" id="CHEBI:83144"/>
        <dbReference type="ChEBI" id="CHEBI:83145"/>
        <dbReference type="EC" id="2.1.3.15"/>
    </reaction>
</comment>
<keyword evidence="13" id="KW-0963">Cytoplasm</keyword>
<evidence type="ECO:0000313" key="16">
    <source>
        <dbReference type="EMBL" id="EEW26192.1"/>
    </source>
</evidence>
<proteinExistence type="inferred from homology"/>
<dbReference type="GO" id="GO:0006633">
    <property type="term" value="P:fatty acid biosynthetic process"/>
    <property type="evidence" value="ECO:0007669"/>
    <property type="project" value="UniProtKB-KW"/>
</dbReference>
<dbReference type="STRING" id="371731.Rsw2DRAFT_0882"/>
<dbReference type="NCBIfam" id="TIGR00515">
    <property type="entry name" value="accD"/>
    <property type="match status" value="1"/>
</dbReference>
<accession>C8RYK4</accession>
<dbReference type="InterPro" id="IPR041010">
    <property type="entry name" value="Znf-ACC"/>
</dbReference>
<dbReference type="AlphaFoldDB" id="C8RYK4"/>
<dbReference type="UniPathway" id="UPA00655">
    <property type="reaction ID" value="UER00711"/>
</dbReference>
<keyword evidence="8 13" id="KW-0862">Zinc</keyword>
<evidence type="ECO:0000256" key="8">
    <source>
        <dbReference type="ARBA" id="ARBA00022833"/>
    </source>
</evidence>
<keyword evidence="11 13" id="KW-0275">Fatty acid biosynthesis</keyword>
<comment type="pathway">
    <text evidence="13">Lipid metabolism; malonyl-CoA biosynthesis; malonyl-CoA from acetyl-CoA: step 1/1.</text>
</comment>